<reference evidence="2 4" key="1">
    <citation type="submission" date="2023-05" db="EMBL/GenBank/DDBJ databases">
        <title>Metabolic capabilities are highly conserved among human nasal-associated Corynebacterium species in pangenomic analyses.</title>
        <authorList>
            <person name="Tran T.H."/>
            <person name="Roberts A.Q."/>
            <person name="Escapa I.F."/>
            <person name="Gao W."/>
            <person name="Conlan S."/>
            <person name="Kong H."/>
            <person name="Segre J.A."/>
            <person name="Kelly M.S."/>
            <person name="Lemon K.P."/>
        </authorList>
    </citation>
    <scope>NUCLEOTIDE SEQUENCE</scope>
    <source>
        <strain evidence="2">KPL2773</strain>
        <strain evidence="1 4">KPL3772</strain>
    </source>
</reference>
<organism evidence="2 3">
    <name type="scientific">Corynebacterium pseudodiphtheriticum</name>
    <dbReference type="NCBI Taxonomy" id="37637"/>
    <lineage>
        <taxon>Bacteria</taxon>
        <taxon>Bacillati</taxon>
        <taxon>Actinomycetota</taxon>
        <taxon>Actinomycetes</taxon>
        <taxon>Mycobacteriales</taxon>
        <taxon>Corynebacteriaceae</taxon>
        <taxon>Corynebacterium</taxon>
    </lineage>
</organism>
<dbReference type="Proteomes" id="UP001224412">
    <property type="component" value="Unassembled WGS sequence"/>
</dbReference>
<dbReference type="EMBL" id="JASNUQ010000007">
    <property type="protein sequence ID" value="MDK4290262.1"/>
    <property type="molecule type" value="Genomic_DNA"/>
</dbReference>
<gene>
    <name evidence="1" type="ORF">QPX23_05925</name>
    <name evidence="2" type="ORF">QPX42_03345</name>
</gene>
<evidence type="ECO:0000313" key="2">
    <source>
        <dbReference type="EMBL" id="MDK4306587.1"/>
    </source>
</evidence>
<dbReference type="AlphaFoldDB" id="A0AAP4BPQ2"/>
<comment type="caution">
    <text evidence="2">The sequence shown here is derived from an EMBL/GenBank/DDBJ whole genome shotgun (WGS) entry which is preliminary data.</text>
</comment>
<dbReference type="RefSeq" id="WP_027017600.1">
    <property type="nucleotide sequence ID" value="NZ_CP137212.1"/>
</dbReference>
<keyword evidence="4" id="KW-1185">Reference proteome</keyword>
<sequence length="227" mass="25155">MRKIAAELRHRELTQEVYNIGDEVAEYIEHVIEAIEDYDAELVEDCLAELAEIVEDARRDSRDVVGELIGLRQALVSGVASGSISAAADGMKRLREPEAVTVDLLEAFFPLSGPPVVVNELVHTLHERTTHTVDFLRELVEYVLEQTEAVARDLDAVSLPHLYNKVGRMAATAAHAWETTAVTAHPAFARSMRGRKPPEFLEERARIDRIVAKVAAKRARLRAASVG</sequence>
<protein>
    <submittedName>
        <fullName evidence="2">Uncharacterized protein</fullName>
    </submittedName>
</protein>
<dbReference type="EMBL" id="JASNVH010000004">
    <property type="protein sequence ID" value="MDK4306587.1"/>
    <property type="molecule type" value="Genomic_DNA"/>
</dbReference>
<name>A0AAP4BPQ2_9CORY</name>
<dbReference type="GeneID" id="42781117"/>
<proteinExistence type="predicted"/>
<evidence type="ECO:0000313" key="1">
    <source>
        <dbReference type="EMBL" id="MDK4290262.1"/>
    </source>
</evidence>
<evidence type="ECO:0000313" key="4">
    <source>
        <dbReference type="Proteomes" id="UP001239759"/>
    </source>
</evidence>
<evidence type="ECO:0000313" key="3">
    <source>
        <dbReference type="Proteomes" id="UP001224412"/>
    </source>
</evidence>
<accession>A0AAP4BPQ2</accession>
<dbReference type="Proteomes" id="UP001239759">
    <property type="component" value="Unassembled WGS sequence"/>
</dbReference>